<keyword evidence="1" id="KW-1133">Transmembrane helix</keyword>
<keyword evidence="1" id="KW-0472">Membrane</keyword>
<evidence type="ECO:0000256" key="1">
    <source>
        <dbReference type="SAM" id="Phobius"/>
    </source>
</evidence>
<protein>
    <submittedName>
        <fullName evidence="2">Uncharacterized protein</fullName>
    </submittedName>
</protein>
<sequence>MIFPQKLTGSILIQVVVFTSIALFLIGGLVNWGRLLIKTADHQAARLQSFLIAESGTEYYRWHLSHDADDYQDGTGIAGPYIHNFKNKDDITIGTFELTIAPPEPGSTLVTIDSKGSTTNTPSSHRTIRTELAFPSLAKYAVAANDTMRFGEGTEVFGPIHSNGGIRFDGIAHNIISSEEYSYKDPDHEAGDEYGVHTHVSPQDPLPDTPLPLRPDVFLAGRTVAAPPVDFDGITATLSDLKTKAQNGGNYFSSSGDQGYHIVLNTNDTFDIYTVTSMVPAPDHCVSGEESRTWSIQNESLLSNNAFPSNNVIFAEDHLWIDGTMNTARLTIAVGRFPVSLELMPH</sequence>
<feature type="transmembrane region" description="Helical" evidence="1">
    <location>
        <begin position="12"/>
        <end position="33"/>
    </location>
</feature>
<dbReference type="AlphaFoldDB" id="A0A0G0UVP2"/>
<evidence type="ECO:0000313" key="2">
    <source>
        <dbReference type="EMBL" id="KKR91586.1"/>
    </source>
</evidence>
<accession>A0A0G0UVP2</accession>
<gene>
    <name evidence="2" type="ORF">UU43_C0004G0034</name>
</gene>
<proteinExistence type="predicted"/>
<comment type="caution">
    <text evidence="2">The sequence shown here is derived from an EMBL/GenBank/DDBJ whole genome shotgun (WGS) entry which is preliminary data.</text>
</comment>
<reference evidence="2 3" key="1">
    <citation type="journal article" date="2015" name="Nature">
        <title>rRNA introns, odd ribosomes, and small enigmatic genomes across a large radiation of phyla.</title>
        <authorList>
            <person name="Brown C.T."/>
            <person name="Hug L.A."/>
            <person name="Thomas B.C."/>
            <person name="Sharon I."/>
            <person name="Castelle C.J."/>
            <person name="Singh A."/>
            <person name="Wilkins M.J."/>
            <person name="Williams K.H."/>
            <person name="Banfield J.F."/>
        </authorList>
    </citation>
    <scope>NUCLEOTIDE SEQUENCE [LARGE SCALE GENOMIC DNA]</scope>
</reference>
<name>A0A0G0UVP2_9BACT</name>
<organism evidence="2 3">
    <name type="scientific">Candidatus Falkowbacteria bacterium GW2011_GWA2_41_14</name>
    <dbReference type="NCBI Taxonomy" id="1618635"/>
    <lineage>
        <taxon>Bacteria</taxon>
        <taxon>Candidatus Falkowiibacteriota</taxon>
    </lineage>
</organism>
<dbReference type="EMBL" id="LCAP01000004">
    <property type="protein sequence ID" value="KKR91586.1"/>
    <property type="molecule type" value="Genomic_DNA"/>
</dbReference>
<keyword evidence="1" id="KW-0812">Transmembrane</keyword>
<dbReference type="Proteomes" id="UP000034190">
    <property type="component" value="Unassembled WGS sequence"/>
</dbReference>
<evidence type="ECO:0000313" key="3">
    <source>
        <dbReference type="Proteomes" id="UP000034190"/>
    </source>
</evidence>